<comment type="caution">
    <text evidence="1">The sequence shown here is derived from an EMBL/GenBank/DDBJ whole genome shotgun (WGS) entry which is preliminary data.</text>
</comment>
<protein>
    <submittedName>
        <fullName evidence="1">Uncharacterized protein</fullName>
    </submittedName>
</protein>
<evidence type="ECO:0000313" key="2">
    <source>
        <dbReference type="Proteomes" id="UP000814033"/>
    </source>
</evidence>
<reference evidence="1" key="2">
    <citation type="journal article" date="2022" name="New Phytol.">
        <title>Evolutionary transition to the ectomycorrhizal habit in the genomes of a hyperdiverse lineage of mushroom-forming fungi.</title>
        <authorList>
            <person name="Looney B."/>
            <person name="Miyauchi S."/>
            <person name="Morin E."/>
            <person name="Drula E."/>
            <person name="Courty P.E."/>
            <person name="Kohler A."/>
            <person name="Kuo A."/>
            <person name="LaButti K."/>
            <person name="Pangilinan J."/>
            <person name="Lipzen A."/>
            <person name="Riley R."/>
            <person name="Andreopoulos W."/>
            <person name="He G."/>
            <person name="Johnson J."/>
            <person name="Nolan M."/>
            <person name="Tritt A."/>
            <person name="Barry K.W."/>
            <person name="Grigoriev I.V."/>
            <person name="Nagy L.G."/>
            <person name="Hibbett D."/>
            <person name="Henrissat B."/>
            <person name="Matheny P.B."/>
            <person name="Labbe J."/>
            <person name="Martin F.M."/>
        </authorList>
    </citation>
    <scope>NUCLEOTIDE SEQUENCE</scope>
    <source>
        <strain evidence="1">FP105234-sp</strain>
    </source>
</reference>
<sequence length="218" mass="23140">MRTCHIMDGHPVQPARKASKPTSTERIALQRLAPHLFHPRFPSQHRRPSSRHNTRSPLGLTMASEHSEANAVPMPYAGHSSAAPTVPLEGPPPGPASDDISMASPTSAGSLALRRLESSHAKTVGALENNLADLQASLKVWQASLKVSQASLKASQASLSASQASFQASQASQAFQASQASFFAALQASHDQTVRGMQAIVAVLEAHCASLEHHLRDL</sequence>
<reference evidence="1" key="1">
    <citation type="submission" date="2021-02" db="EMBL/GenBank/DDBJ databases">
        <authorList>
            <consortium name="DOE Joint Genome Institute"/>
            <person name="Ahrendt S."/>
            <person name="Looney B.P."/>
            <person name="Miyauchi S."/>
            <person name="Morin E."/>
            <person name="Drula E."/>
            <person name="Courty P.E."/>
            <person name="Chicoki N."/>
            <person name="Fauchery L."/>
            <person name="Kohler A."/>
            <person name="Kuo A."/>
            <person name="Labutti K."/>
            <person name="Pangilinan J."/>
            <person name="Lipzen A."/>
            <person name="Riley R."/>
            <person name="Andreopoulos W."/>
            <person name="He G."/>
            <person name="Johnson J."/>
            <person name="Barry K.W."/>
            <person name="Grigoriev I.V."/>
            <person name="Nagy L."/>
            <person name="Hibbett D."/>
            <person name="Henrissat B."/>
            <person name="Matheny P.B."/>
            <person name="Labbe J."/>
            <person name="Martin F."/>
        </authorList>
    </citation>
    <scope>NUCLEOTIDE SEQUENCE</scope>
    <source>
        <strain evidence="1">FP105234-sp</strain>
    </source>
</reference>
<gene>
    <name evidence="1" type="ORF">FA95DRAFT_1679706</name>
</gene>
<keyword evidence="2" id="KW-1185">Reference proteome</keyword>
<organism evidence="1 2">
    <name type="scientific">Auriscalpium vulgare</name>
    <dbReference type="NCBI Taxonomy" id="40419"/>
    <lineage>
        <taxon>Eukaryota</taxon>
        <taxon>Fungi</taxon>
        <taxon>Dikarya</taxon>
        <taxon>Basidiomycota</taxon>
        <taxon>Agaricomycotina</taxon>
        <taxon>Agaricomycetes</taxon>
        <taxon>Russulales</taxon>
        <taxon>Auriscalpiaceae</taxon>
        <taxon>Auriscalpium</taxon>
    </lineage>
</organism>
<accession>A0ACB8RRT6</accession>
<proteinExistence type="predicted"/>
<dbReference type="Proteomes" id="UP000814033">
    <property type="component" value="Unassembled WGS sequence"/>
</dbReference>
<name>A0ACB8RRT6_9AGAM</name>
<evidence type="ECO:0000313" key="1">
    <source>
        <dbReference type="EMBL" id="KAI0046522.1"/>
    </source>
</evidence>
<dbReference type="EMBL" id="MU275923">
    <property type="protein sequence ID" value="KAI0046522.1"/>
    <property type="molecule type" value="Genomic_DNA"/>
</dbReference>